<feature type="compositionally biased region" description="Low complexity" evidence="1">
    <location>
        <begin position="222"/>
        <end position="242"/>
    </location>
</feature>
<organism evidence="2 3">
    <name type="scientific">Ambrosiozyma monospora</name>
    <name type="common">Yeast</name>
    <name type="synonym">Endomycopsis monosporus</name>
    <dbReference type="NCBI Taxonomy" id="43982"/>
    <lineage>
        <taxon>Eukaryota</taxon>
        <taxon>Fungi</taxon>
        <taxon>Dikarya</taxon>
        <taxon>Ascomycota</taxon>
        <taxon>Saccharomycotina</taxon>
        <taxon>Pichiomycetes</taxon>
        <taxon>Pichiales</taxon>
        <taxon>Pichiaceae</taxon>
        <taxon>Ambrosiozyma</taxon>
    </lineage>
</organism>
<sequence length="551" mass="59668">MKQLCIMLSSLGCDLTLSYTQQDSLQLYEFLAECLSLPLITIKLDIIHSGKLNVKDDLRLIEERALLISVPTDINYNTIAEDGSSSESRSNSKADGKPAEPDQSNVDKKEALKGTTTEGATKRSDTSNNDVSMNGGEGRKATNTNSKGPASEGPTVSSSDLEGPVTDEIHEFKDAKTGLEVLYHKDSQNDNIEQGNTTSAIDGRKEIANGNPRAESAESEPTKTSTSTETKTVSATKKYSSLLPPPLPPKDYDSKSRNASAGSNNSGNQNGHTHDQSHHSHNSHHSHHSHHQLEEPISLEECLNSYFNNSVTVRRHLDKKRMYDTIPSNDSRPNACDKKNGSPTSSNGTAHEVDMEEYARRGIVTSESNGPTVVSQCPEGALYEAIDGVKGAVVHEEVTSITDLTETLSNSTIGESVSGIDQCTSTIERTGTVGSASYSKVSDKLEASRTRSSTIVSVLNNAAAATSSSGSASAQRTLTRRKSSVSNTEVSLPAWMFLQLLPYYNDPKAKLQFENHEEYYRRRASRAKTLDSVEFDVNANNDSSGTTLRLG</sequence>
<name>A0A9W6Z8I2_AMBMO</name>
<reference evidence="2" key="1">
    <citation type="submission" date="2023-04" db="EMBL/GenBank/DDBJ databases">
        <title>Ambrosiozyma monospora NBRC 1965.</title>
        <authorList>
            <person name="Ichikawa N."/>
            <person name="Sato H."/>
            <person name="Tonouchi N."/>
        </authorList>
    </citation>
    <scope>NUCLEOTIDE SEQUENCE</scope>
    <source>
        <strain evidence="2">NBRC 1965</strain>
    </source>
</reference>
<feature type="compositionally biased region" description="Low complexity" evidence="1">
    <location>
        <begin position="257"/>
        <end position="271"/>
    </location>
</feature>
<dbReference type="Proteomes" id="UP001165063">
    <property type="component" value="Unassembled WGS sequence"/>
</dbReference>
<evidence type="ECO:0000313" key="3">
    <source>
        <dbReference type="Proteomes" id="UP001165063"/>
    </source>
</evidence>
<dbReference type="AlphaFoldDB" id="A0A9W6Z8I2"/>
<evidence type="ECO:0000256" key="1">
    <source>
        <dbReference type="SAM" id="MobiDB-lite"/>
    </source>
</evidence>
<evidence type="ECO:0000313" key="2">
    <source>
        <dbReference type="EMBL" id="GMG56139.1"/>
    </source>
</evidence>
<proteinExistence type="predicted"/>
<dbReference type="OrthoDB" id="6287070at2759"/>
<feature type="region of interest" description="Disordered" evidence="1">
    <location>
        <begin position="184"/>
        <end position="295"/>
    </location>
</feature>
<comment type="caution">
    <text evidence="2">The sequence shown here is derived from an EMBL/GenBank/DDBJ whole genome shotgun (WGS) entry which is preliminary data.</text>
</comment>
<feature type="compositionally biased region" description="Polar residues" evidence="1">
    <location>
        <begin position="189"/>
        <end position="200"/>
    </location>
</feature>
<gene>
    <name evidence="2" type="ORF">Amon01_000820600</name>
</gene>
<accession>A0A9W6Z8I2</accession>
<feature type="compositionally biased region" description="Basic residues" evidence="1">
    <location>
        <begin position="279"/>
        <end position="290"/>
    </location>
</feature>
<feature type="compositionally biased region" description="Basic and acidic residues" evidence="1">
    <location>
        <begin position="90"/>
        <end position="112"/>
    </location>
</feature>
<dbReference type="EMBL" id="BSXU01006967">
    <property type="protein sequence ID" value="GMG56139.1"/>
    <property type="molecule type" value="Genomic_DNA"/>
</dbReference>
<feature type="compositionally biased region" description="Polar residues" evidence="1">
    <location>
        <begin position="141"/>
        <end position="160"/>
    </location>
</feature>
<keyword evidence="3" id="KW-1185">Reference proteome</keyword>
<protein>
    <submittedName>
        <fullName evidence="2">Unnamed protein product</fullName>
    </submittedName>
</protein>
<feature type="region of interest" description="Disordered" evidence="1">
    <location>
        <begin position="77"/>
        <end position="169"/>
    </location>
</feature>
<feature type="region of interest" description="Disordered" evidence="1">
    <location>
        <begin position="323"/>
        <end position="353"/>
    </location>
</feature>